<dbReference type="InterPro" id="IPR023430">
    <property type="entry name" value="Pept_HybD-like_dom_sf"/>
</dbReference>
<protein>
    <submittedName>
        <fullName evidence="5">Hydrogenase maturation protease</fullName>
    </submittedName>
</protein>
<dbReference type="Proteomes" id="UP000190092">
    <property type="component" value="Unassembled WGS sequence"/>
</dbReference>
<dbReference type="AlphaFoldDB" id="A0A1T4SJA0"/>
<evidence type="ECO:0000313" key="6">
    <source>
        <dbReference type="Proteomes" id="UP000190092"/>
    </source>
</evidence>
<gene>
    <name evidence="5" type="ORF">SAMN02745126_04766</name>
</gene>
<dbReference type="RefSeq" id="WP_085936512.1">
    <property type="nucleotide sequence ID" value="NZ_FUWJ01000008.1"/>
</dbReference>
<evidence type="ECO:0000256" key="1">
    <source>
        <dbReference type="ARBA" id="ARBA00006814"/>
    </source>
</evidence>
<dbReference type="GO" id="GO:0008047">
    <property type="term" value="F:enzyme activator activity"/>
    <property type="evidence" value="ECO:0007669"/>
    <property type="project" value="InterPro"/>
</dbReference>
<keyword evidence="4" id="KW-0378">Hydrolase</keyword>
<organism evidence="5 6">
    <name type="scientific">Enhydrobacter aerosaccus</name>
    <dbReference type="NCBI Taxonomy" id="225324"/>
    <lineage>
        <taxon>Bacteria</taxon>
        <taxon>Pseudomonadati</taxon>
        <taxon>Pseudomonadota</taxon>
        <taxon>Alphaproteobacteria</taxon>
        <taxon>Hyphomicrobiales</taxon>
        <taxon>Enhydrobacter</taxon>
    </lineage>
</organism>
<keyword evidence="3" id="KW-0064">Aspartyl protease</keyword>
<name>A0A1T4SJA0_9HYPH</name>
<sequence>MQNRLSTLVLGYGNSSYADDGLGTRAIAYLRSQDASDFPADLLLLDGGTAVFELLSHIERCNRLVVVDAAHLAAEPGTVRCFLGIDMDRQLGGARHTAHEVALRDILDVARLQEVLPLERALIGVQPKSLDFKVGLSPEVERSLPLVRDKLLQLLRRGWS</sequence>
<evidence type="ECO:0000313" key="5">
    <source>
        <dbReference type="EMBL" id="SKA28272.1"/>
    </source>
</evidence>
<keyword evidence="2 5" id="KW-0645">Protease</keyword>
<dbReference type="PRINTS" id="PR00446">
    <property type="entry name" value="HYDRGNUPTAKE"/>
</dbReference>
<accession>A0A1T4SJA0</accession>
<evidence type="ECO:0000256" key="2">
    <source>
        <dbReference type="ARBA" id="ARBA00022670"/>
    </source>
</evidence>
<dbReference type="GO" id="GO:0016485">
    <property type="term" value="P:protein processing"/>
    <property type="evidence" value="ECO:0007669"/>
    <property type="project" value="TreeGrafter"/>
</dbReference>
<proteinExistence type="inferred from homology"/>
<dbReference type="PANTHER" id="PTHR30302">
    <property type="entry name" value="HYDROGENASE 1 MATURATION PROTEASE"/>
    <property type="match status" value="1"/>
</dbReference>
<comment type="similarity">
    <text evidence="1">Belongs to the peptidase A31 family.</text>
</comment>
<dbReference type="OrthoDB" id="9792731at2"/>
<dbReference type="PANTHER" id="PTHR30302:SF1">
    <property type="entry name" value="HYDROGENASE 2 MATURATION PROTEASE"/>
    <property type="match status" value="1"/>
</dbReference>
<dbReference type="NCBIfam" id="TIGR00072">
    <property type="entry name" value="hydrog_prot"/>
    <property type="match status" value="1"/>
</dbReference>
<dbReference type="SUPFAM" id="SSF53163">
    <property type="entry name" value="HybD-like"/>
    <property type="match status" value="1"/>
</dbReference>
<dbReference type="Pfam" id="PF01750">
    <property type="entry name" value="HycI"/>
    <property type="match status" value="1"/>
</dbReference>
<dbReference type="GO" id="GO:0004190">
    <property type="term" value="F:aspartic-type endopeptidase activity"/>
    <property type="evidence" value="ECO:0007669"/>
    <property type="project" value="UniProtKB-KW"/>
</dbReference>
<evidence type="ECO:0000256" key="4">
    <source>
        <dbReference type="ARBA" id="ARBA00022801"/>
    </source>
</evidence>
<reference evidence="6" key="1">
    <citation type="submission" date="2017-02" db="EMBL/GenBank/DDBJ databases">
        <authorList>
            <person name="Varghese N."/>
            <person name="Submissions S."/>
        </authorList>
    </citation>
    <scope>NUCLEOTIDE SEQUENCE [LARGE SCALE GENOMIC DNA]</scope>
    <source>
        <strain evidence="6">ATCC 27094</strain>
    </source>
</reference>
<dbReference type="STRING" id="225324.SAMN02745126_04766"/>
<dbReference type="InterPro" id="IPR000671">
    <property type="entry name" value="Peptidase_A31"/>
</dbReference>
<dbReference type="Gene3D" id="3.40.50.1450">
    <property type="entry name" value="HybD-like"/>
    <property type="match status" value="1"/>
</dbReference>
<keyword evidence="6" id="KW-1185">Reference proteome</keyword>
<evidence type="ECO:0000256" key="3">
    <source>
        <dbReference type="ARBA" id="ARBA00022750"/>
    </source>
</evidence>
<dbReference type="EMBL" id="FUWJ01000008">
    <property type="protein sequence ID" value="SKA28272.1"/>
    <property type="molecule type" value="Genomic_DNA"/>
</dbReference>